<dbReference type="PROSITE" id="PS51198">
    <property type="entry name" value="UVRD_HELICASE_ATP_BIND"/>
    <property type="match status" value="1"/>
</dbReference>
<evidence type="ECO:0000256" key="6">
    <source>
        <dbReference type="PROSITE-ProRule" id="PRU00560"/>
    </source>
</evidence>
<dbReference type="InterPro" id="IPR000212">
    <property type="entry name" value="DNA_helicase_UvrD/REP"/>
</dbReference>
<organism evidence="8 9">
    <name type="scientific">Fusobacterium periodonticum ATCC 33693</name>
    <dbReference type="NCBI Taxonomy" id="546275"/>
    <lineage>
        <taxon>Bacteria</taxon>
        <taxon>Fusobacteriati</taxon>
        <taxon>Fusobacteriota</taxon>
        <taxon>Fusobacteriia</taxon>
        <taxon>Fusobacteriales</taxon>
        <taxon>Fusobacteriaceae</taxon>
        <taxon>Fusobacterium</taxon>
    </lineage>
</organism>
<name>D4CT96_9FUSO</name>
<gene>
    <name evidence="8" type="ORF">FUSPEROL_00608</name>
</gene>
<keyword evidence="5" id="KW-0238">DNA-binding</keyword>
<dbReference type="Proteomes" id="UP000003748">
    <property type="component" value="Unassembled WGS sequence"/>
</dbReference>
<dbReference type="GO" id="GO:0005524">
    <property type="term" value="F:ATP binding"/>
    <property type="evidence" value="ECO:0007669"/>
    <property type="project" value="UniProtKB-UniRule"/>
</dbReference>
<dbReference type="STRING" id="546275.FUSPEROL_00608"/>
<dbReference type="Gene3D" id="1.10.10.160">
    <property type="match status" value="1"/>
</dbReference>
<dbReference type="GO" id="GO:0000725">
    <property type="term" value="P:recombinational repair"/>
    <property type="evidence" value="ECO:0007669"/>
    <property type="project" value="TreeGrafter"/>
</dbReference>
<dbReference type="GO" id="GO:0033202">
    <property type="term" value="C:DNA helicase complex"/>
    <property type="evidence" value="ECO:0007669"/>
    <property type="project" value="TreeGrafter"/>
</dbReference>
<keyword evidence="3 6" id="KW-0347">Helicase</keyword>
<comment type="caution">
    <text evidence="8">The sequence shown here is derived from an EMBL/GenBank/DDBJ whole genome shotgun (WGS) entry which is preliminary data.</text>
</comment>
<evidence type="ECO:0000256" key="3">
    <source>
        <dbReference type="ARBA" id="ARBA00022806"/>
    </source>
</evidence>
<protein>
    <recommendedName>
        <fullName evidence="7">UvrD-like helicase ATP-binding domain-containing protein</fullName>
    </recommendedName>
</protein>
<dbReference type="InterPro" id="IPR013986">
    <property type="entry name" value="DExx_box_DNA_helicase_dom_sf"/>
</dbReference>
<evidence type="ECO:0000256" key="5">
    <source>
        <dbReference type="ARBA" id="ARBA00023125"/>
    </source>
</evidence>
<feature type="binding site" evidence="6">
    <location>
        <begin position="30"/>
        <end position="37"/>
    </location>
    <ligand>
        <name>ATP</name>
        <dbReference type="ChEBI" id="CHEBI:30616"/>
    </ligand>
</feature>
<dbReference type="eggNOG" id="COG0210">
    <property type="taxonomic scope" value="Bacteria"/>
</dbReference>
<evidence type="ECO:0000313" key="8">
    <source>
        <dbReference type="EMBL" id="EFE87466.1"/>
    </source>
</evidence>
<dbReference type="AlphaFoldDB" id="D4CT96"/>
<accession>D4CT96</accession>
<reference evidence="8 9" key="1">
    <citation type="submission" date="2010-02" db="EMBL/GenBank/DDBJ databases">
        <authorList>
            <person name="Weinstock G."/>
            <person name="Sodergren E."/>
            <person name="Clifton S."/>
            <person name="Fulton L."/>
            <person name="Fulton B."/>
            <person name="Courtney L."/>
            <person name="Fronick C."/>
            <person name="Harrison M."/>
            <person name="Strong C."/>
            <person name="Farmer C."/>
            <person name="Delahaunty K."/>
            <person name="Markovic C."/>
            <person name="Hall O."/>
            <person name="Minx P."/>
            <person name="Tomlinson C."/>
            <person name="Mitreva M."/>
            <person name="Nelson J."/>
            <person name="Hou S."/>
            <person name="Wollam A."/>
            <person name="Pepin K.H."/>
            <person name="Johnson M."/>
            <person name="Bhonagiri V."/>
            <person name="Zhang X."/>
            <person name="Suruliraj S."/>
            <person name="Warren W."/>
            <person name="Chinwalla A."/>
            <person name="Mardis E.R."/>
            <person name="Wilson R.K."/>
        </authorList>
    </citation>
    <scope>NUCLEOTIDE SEQUENCE [LARGE SCALE GENOMIC DNA]</scope>
    <source>
        <strain evidence="8 9">ATCC 33693</strain>
    </source>
</reference>
<keyword evidence="1 6" id="KW-0547">Nucleotide-binding</keyword>
<proteinExistence type="predicted"/>
<keyword evidence="2 6" id="KW-0378">Hydrolase</keyword>
<dbReference type="PANTHER" id="PTHR11070:SF2">
    <property type="entry name" value="ATP-DEPENDENT DNA HELICASE SRS2"/>
    <property type="match status" value="1"/>
</dbReference>
<dbReference type="Pfam" id="PF00580">
    <property type="entry name" value="UvrD-helicase"/>
    <property type="match status" value="1"/>
</dbReference>
<keyword evidence="4 6" id="KW-0067">ATP-binding</keyword>
<dbReference type="GO" id="GO:0005829">
    <property type="term" value="C:cytosol"/>
    <property type="evidence" value="ECO:0007669"/>
    <property type="project" value="TreeGrafter"/>
</dbReference>
<dbReference type="GO" id="GO:0043138">
    <property type="term" value="F:3'-5' DNA helicase activity"/>
    <property type="evidence" value="ECO:0007669"/>
    <property type="project" value="TreeGrafter"/>
</dbReference>
<dbReference type="GO" id="GO:0016787">
    <property type="term" value="F:hydrolase activity"/>
    <property type="evidence" value="ECO:0007669"/>
    <property type="project" value="UniProtKB-UniRule"/>
</dbReference>
<evidence type="ECO:0000259" key="7">
    <source>
        <dbReference type="PROSITE" id="PS51198"/>
    </source>
</evidence>
<evidence type="ECO:0000313" key="9">
    <source>
        <dbReference type="Proteomes" id="UP000003748"/>
    </source>
</evidence>
<dbReference type="SUPFAM" id="SSF52540">
    <property type="entry name" value="P-loop containing nucleoside triphosphate hydrolases"/>
    <property type="match status" value="1"/>
</dbReference>
<dbReference type="GO" id="GO:0003677">
    <property type="term" value="F:DNA binding"/>
    <property type="evidence" value="ECO:0007669"/>
    <property type="project" value="UniProtKB-KW"/>
</dbReference>
<evidence type="ECO:0000256" key="1">
    <source>
        <dbReference type="ARBA" id="ARBA00022741"/>
    </source>
</evidence>
<dbReference type="EMBL" id="ACJY01000037">
    <property type="protein sequence ID" value="EFE87466.1"/>
    <property type="molecule type" value="Genomic_DNA"/>
</dbReference>
<feature type="domain" description="UvrD-like helicase ATP-binding" evidence="7">
    <location>
        <begin position="9"/>
        <end position="221"/>
    </location>
</feature>
<evidence type="ECO:0000256" key="2">
    <source>
        <dbReference type="ARBA" id="ARBA00022801"/>
    </source>
</evidence>
<evidence type="ECO:0000256" key="4">
    <source>
        <dbReference type="ARBA" id="ARBA00022840"/>
    </source>
</evidence>
<dbReference type="Gene3D" id="3.40.50.300">
    <property type="entry name" value="P-loop containing nucleotide triphosphate hydrolases"/>
    <property type="match status" value="1"/>
</dbReference>
<sequence length="221" mass="25962">MSIVNEKKSELNERQLEAVNTVKGPVVIIAGPGTGKTKTLVERTVNILINEKVEAKKIMITTFTNKATRELELRINESLENSNQSIDISDMYIGTMHSIWTRLIEENIIYSKFFDNFELMSGDYEQHFFIYSRLKEYKKLKDYQKFFDNLSNNTGKYQNDWARSSFLKNKINDLNENAIDIENIETSDVYINFIKEAYKLYISQLYEANIVDFSYLQVEFF</sequence>
<dbReference type="PANTHER" id="PTHR11070">
    <property type="entry name" value="UVRD / RECB / PCRA DNA HELICASE FAMILY MEMBER"/>
    <property type="match status" value="1"/>
</dbReference>
<dbReference type="HOGENOM" id="CLU_004585_2_1_0"/>
<dbReference type="InterPro" id="IPR027417">
    <property type="entry name" value="P-loop_NTPase"/>
</dbReference>
<dbReference type="InterPro" id="IPR014016">
    <property type="entry name" value="UvrD-like_ATP-bd"/>
</dbReference>